<evidence type="ECO:0000256" key="1">
    <source>
        <dbReference type="ARBA" id="ARBA00001936"/>
    </source>
</evidence>
<evidence type="ECO:0000256" key="8">
    <source>
        <dbReference type="ARBA" id="ARBA00022884"/>
    </source>
</evidence>
<dbReference type="PANTHER" id="PTHR12439:SF42">
    <property type="entry name" value="ENDORIBONUCLEASE-RELATED"/>
    <property type="match status" value="1"/>
</dbReference>
<dbReference type="Pfam" id="PF09412">
    <property type="entry name" value="XendoU"/>
    <property type="match status" value="1"/>
</dbReference>
<feature type="region of interest" description="Disordered" evidence="12">
    <location>
        <begin position="134"/>
        <end position="210"/>
    </location>
</feature>
<dbReference type="InParanoid" id="E2BWB9"/>
<feature type="domain" description="EndoU" evidence="13">
    <location>
        <begin position="210"/>
        <end position="477"/>
    </location>
</feature>
<evidence type="ECO:0000256" key="5">
    <source>
        <dbReference type="ARBA" id="ARBA00022723"/>
    </source>
</evidence>
<dbReference type="PANTHER" id="PTHR12439">
    <property type="entry name" value="PLACENTAL PROTEIN 11-RELATED"/>
    <property type="match status" value="1"/>
</dbReference>
<dbReference type="Proteomes" id="UP000008237">
    <property type="component" value="Unassembled WGS sequence"/>
</dbReference>
<comment type="cofactor">
    <cofactor evidence="1 11">
        <name>Mn(2+)</name>
        <dbReference type="ChEBI" id="CHEBI:29035"/>
    </cofactor>
</comment>
<evidence type="ECO:0000259" key="13">
    <source>
        <dbReference type="PROSITE" id="PS51959"/>
    </source>
</evidence>
<evidence type="ECO:0000313" key="15">
    <source>
        <dbReference type="Proteomes" id="UP000008237"/>
    </source>
</evidence>
<dbReference type="CDD" id="cd21159">
    <property type="entry name" value="XendoU"/>
    <property type="match status" value="1"/>
</dbReference>
<keyword evidence="4 11" id="KW-0540">Nuclease</keyword>
<evidence type="ECO:0000256" key="10">
    <source>
        <dbReference type="ARBA" id="ARBA00023239"/>
    </source>
</evidence>
<comment type="subunit">
    <text evidence="3 11">Monomer.</text>
</comment>
<evidence type="ECO:0000256" key="7">
    <source>
        <dbReference type="ARBA" id="ARBA00022801"/>
    </source>
</evidence>
<keyword evidence="8 11" id="KW-0694">RNA-binding</keyword>
<reference evidence="14 15" key="1">
    <citation type="journal article" date="2010" name="Science">
        <title>Genomic comparison of the ants Camponotus floridanus and Harpegnathos saltator.</title>
        <authorList>
            <person name="Bonasio R."/>
            <person name="Zhang G."/>
            <person name="Ye C."/>
            <person name="Mutti N.S."/>
            <person name="Fang X."/>
            <person name="Qin N."/>
            <person name="Donahue G."/>
            <person name="Yang P."/>
            <person name="Li Q."/>
            <person name="Li C."/>
            <person name="Zhang P."/>
            <person name="Huang Z."/>
            <person name="Berger S.L."/>
            <person name="Reinberg D."/>
            <person name="Wang J."/>
            <person name="Liebig J."/>
        </authorList>
    </citation>
    <scope>NUCLEOTIDE SEQUENCE [LARGE SCALE GENOMIC DNA]</scope>
    <source>
        <strain evidence="14 15">R22 G/1</strain>
    </source>
</reference>
<sequence length="477" mass="54123">MLRNPSHLEIVNPVSMGKTRAIMQTIEEGAYGQDDNTQWSDKVINIQVVSLGLLLPMIGADRVHLHLLILENRLLTLLMVAADSLRWGRRDNPSILDNRVRVYRHSNQLNLFNDEEESTILLLIKNLELGENKHKTTTKRPAEGPPEVPGPISLPNLVTGPSIMDLIPDKKKDNTDDDTDDDTKPKEKKVYSSNPIYSSNPTYSKENTVTDEDLEKLTETLYIKEMNNANQYITLNLQQKTTSGSPTDQAPQPLLTVSAEAFQIPTIQRVLSIFDNYQLDTHMDEYISPVQRQEEKLLIDTFLSTSVMSAAMRFLADKGFVQQDYYKYRDTLRGIWFNLFSRGQGKIGSAGFEQAFMAETRQADSGTEIYGLHNWIYFNAEETKRHIDYLGYMNKVDLGNKGSIVKVYVKFNGHDKPVTTMFVGTSPELEMALYTVCFYARPNGKCPVSLGGTKFNIVTYKFKYRGQDLIGTAYPEI</sequence>
<protein>
    <submittedName>
        <fullName evidence="14">Placental protein 11</fullName>
    </submittedName>
</protein>
<keyword evidence="5 11" id="KW-0479">Metal-binding</keyword>
<dbReference type="GO" id="GO:0003723">
    <property type="term" value="F:RNA binding"/>
    <property type="evidence" value="ECO:0007669"/>
    <property type="project" value="UniProtKB-UniRule"/>
</dbReference>
<proteinExistence type="inferred from homology"/>
<feature type="compositionally biased region" description="Polar residues" evidence="12">
    <location>
        <begin position="191"/>
        <end position="207"/>
    </location>
</feature>
<gene>
    <name evidence="14" type="ORF">EAI_10722</name>
</gene>
<evidence type="ECO:0000256" key="4">
    <source>
        <dbReference type="ARBA" id="ARBA00022722"/>
    </source>
</evidence>
<dbReference type="GO" id="GO:0016829">
    <property type="term" value="F:lyase activity"/>
    <property type="evidence" value="ECO:0007669"/>
    <property type="project" value="UniProtKB-KW"/>
</dbReference>
<evidence type="ECO:0000256" key="11">
    <source>
        <dbReference type="RuleBase" id="RU367085"/>
    </source>
</evidence>
<dbReference type="GO" id="GO:0046872">
    <property type="term" value="F:metal ion binding"/>
    <property type="evidence" value="ECO:0007669"/>
    <property type="project" value="UniProtKB-UniRule"/>
</dbReference>
<dbReference type="InterPro" id="IPR039787">
    <property type="entry name" value="ENDOU"/>
</dbReference>
<accession>E2BWB9</accession>
<dbReference type="SUPFAM" id="SSF142877">
    <property type="entry name" value="EndoU-like"/>
    <property type="match status" value="1"/>
</dbReference>
<comment type="similarity">
    <text evidence="2 11">Belongs to the ENDOU family.</text>
</comment>
<dbReference type="InterPro" id="IPR037227">
    <property type="entry name" value="EndoU-like"/>
</dbReference>
<evidence type="ECO:0000256" key="3">
    <source>
        <dbReference type="ARBA" id="ARBA00011245"/>
    </source>
</evidence>
<keyword evidence="7 11" id="KW-0378">Hydrolase</keyword>
<dbReference type="Gene3D" id="3.40.50.970">
    <property type="match status" value="1"/>
</dbReference>
<dbReference type="AlphaFoldDB" id="E2BWB9"/>
<evidence type="ECO:0000313" key="14">
    <source>
        <dbReference type="EMBL" id="EFN80023.1"/>
    </source>
</evidence>
<evidence type="ECO:0000256" key="2">
    <source>
        <dbReference type="ARBA" id="ARBA00010168"/>
    </source>
</evidence>
<name>E2BWB9_HARSA</name>
<dbReference type="PROSITE" id="PS51959">
    <property type="entry name" value="ENDOU"/>
    <property type="match status" value="1"/>
</dbReference>
<evidence type="ECO:0000256" key="12">
    <source>
        <dbReference type="SAM" id="MobiDB-lite"/>
    </source>
</evidence>
<dbReference type="GO" id="GO:0016787">
    <property type="term" value="F:hydrolase activity"/>
    <property type="evidence" value="ECO:0007669"/>
    <property type="project" value="UniProtKB-KW"/>
</dbReference>
<evidence type="ECO:0000256" key="6">
    <source>
        <dbReference type="ARBA" id="ARBA00022759"/>
    </source>
</evidence>
<dbReference type="OrthoDB" id="430326at2759"/>
<dbReference type="GO" id="GO:0004521">
    <property type="term" value="F:RNA endonuclease activity"/>
    <property type="evidence" value="ECO:0007669"/>
    <property type="project" value="UniProtKB-UniRule"/>
</dbReference>
<dbReference type="InterPro" id="IPR018998">
    <property type="entry name" value="EndoU_C"/>
</dbReference>
<dbReference type="EMBL" id="GL451103">
    <property type="protein sequence ID" value="EFN80023.1"/>
    <property type="molecule type" value="Genomic_DNA"/>
</dbReference>
<keyword evidence="15" id="KW-1185">Reference proteome</keyword>
<keyword evidence="6 11" id="KW-0255">Endonuclease</keyword>
<evidence type="ECO:0000256" key="9">
    <source>
        <dbReference type="ARBA" id="ARBA00023211"/>
    </source>
</evidence>
<organism evidence="15">
    <name type="scientific">Harpegnathos saltator</name>
    <name type="common">Jerdon's jumping ant</name>
    <dbReference type="NCBI Taxonomy" id="610380"/>
    <lineage>
        <taxon>Eukaryota</taxon>
        <taxon>Metazoa</taxon>
        <taxon>Ecdysozoa</taxon>
        <taxon>Arthropoda</taxon>
        <taxon>Hexapoda</taxon>
        <taxon>Insecta</taxon>
        <taxon>Pterygota</taxon>
        <taxon>Neoptera</taxon>
        <taxon>Endopterygota</taxon>
        <taxon>Hymenoptera</taxon>
        <taxon>Apocrita</taxon>
        <taxon>Aculeata</taxon>
        <taxon>Formicoidea</taxon>
        <taxon>Formicidae</taxon>
        <taxon>Ponerinae</taxon>
        <taxon>Ponerini</taxon>
        <taxon>Harpegnathos</taxon>
    </lineage>
</organism>
<keyword evidence="9 11" id="KW-0464">Manganese</keyword>
<keyword evidence="10" id="KW-0456">Lyase</keyword>